<feature type="region of interest" description="Disordered" evidence="1">
    <location>
        <begin position="213"/>
        <end position="236"/>
    </location>
</feature>
<dbReference type="InterPro" id="IPR029058">
    <property type="entry name" value="AB_hydrolase_fold"/>
</dbReference>
<keyword evidence="3" id="KW-1185">Reference proteome</keyword>
<reference evidence="2 3" key="1">
    <citation type="submission" date="2019-08" db="EMBL/GenBank/DDBJ databases">
        <title>Deep-cultivation of Planctomycetes and their phenomic and genomic characterization uncovers novel biology.</title>
        <authorList>
            <person name="Wiegand S."/>
            <person name="Jogler M."/>
            <person name="Boedeker C."/>
            <person name="Pinto D."/>
            <person name="Vollmers J."/>
            <person name="Rivas-Marin E."/>
            <person name="Kohn T."/>
            <person name="Peeters S.H."/>
            <person name="Heuer A."/>
            <person name="Rast P."/>
            <person name="Oberbeckmann S."/>
            <person name="Bunk B."/>
            <person name="Jeske O."/>
            <person name="Meyerdierks A."/>
            <person name="Storesund J.E."/>
            <person name="Kallscheuer N."/>
            <person name="Luecker S."/>
            <person name="Lage O.M."/>
            <person name="Pohl T."/>
            <person name="Merkel B.J."/>
            <person name="Hornburger P."/>
            <person name="Mueller R.-W."/>
            <person name="Bruemmer F."/>
            <person name="Labrenz M."/>
            <person name="Spormann A.M."/>
            <person name="Op Den Camp H."/>
            <person name="Overmann J."/>
            <person name="Amann R."/>
            <person name="Jetten M.S.M."/>
            <person name="Mascher T."/>
            <person name="Medema M.H."/>
            <person name="Devos D.P."/>
            <person name="Kaster A.-K."/>
            <person name="Ovreas L."/>
            <person name="Rohde M."/>
            <person name="Galperin M.Y."/>
            <person name="Jogler C."/>
        </authorList>
    </citation>
    <scope>NUCLEOTIDE SEQUENCE [LARGE SCALE GENOMIC DNA]</scope>
    <source>
        <strain evidence="2 3">LF1</strain>
    </source>
</reference>
<accession>A0A5B1CSE3</accession>
<evidence type="ECO:0008006" key="4">
    <source>
        <dbReference type="Google" id="ProtNLM"/>
    </source>
</evidence>
<dbReference type="AlphaFoldDB" id="A0A5B1CSE3"/>
<proteinExistence type="predicted"/>
<sequence length="236" mass="25377">MVVISGFRSDATAEQIARKASRGTGNSGAYQLMVDLEESGCSAMFFNWNGTSAGQFASQKGAGAEGIVRSIRRANIQPGFEQLVLVGHSWGGHTLLDVADLLKRDPTIDVDLAIGLDASSFSRGERMESLPTNIAKLINYFSDNAFTWGEWPDELRVRNISLADPANGFVVDGKPDYASKLSWEAHNAAEWDANVHAAIKKLVLDLATAAETTNHRMHGSGGGRRSLESKSTPATP</sequence>
<name>A0A5B1CSE3_9BACT</name>
<evidence type="ECO:0000256" key="1">
    <source>
        <dbReference type="SAM" id="MobiDB-lite"/>
    </source>
</evidence>
<dbReference type="EMBL" id="VRLW01000001">
    <property type="protein sequence ID" value="KAA1262610.1"/>
    <property type="molecule type" value="Genomic_DNA"/>
</dbReference>
<organism evidence="2 3">
    <name type="scientific">Rubripirellula obstinata</name>
    <dbReference type="NCBI Taxonomy" id="406547"/>
    <lineage>
        <taxon>Bacteria</taxon>
        <taxon>Pseudomonadati</taxon>
        <taxon>Planctomycetota</taxon>
        <taxon>Planctomycetia</taxon>
        <taxon>Pirellulales</taxon>
        <taxon>Pirellulaceae</taxon>
        <taxon>Rubripirellula</taxon>
    </lineage>
</organism>
<dbReference type="SUPFAM" id="SSF53474">
    <property type="entry name" value="alpha/beta-Hydrolases"/>
    <property type="match status" value="1"/>
</dbReference>
<dbReference type="Gene3D" id="3.40.50.1820">
    <property type="entry name" value="alpha/beta hydrolase"/>
    <property type="match status" value="1"/>
</dbReference>
<protein>
    <recommendedName>
        <fullName evidence="4">Alpha/beta hydrolase family protein</fullName>
    </recommendedName>
</protein>
<gene>
    <name evidence="2" type="ORF">LF1_51770</name>
</gene>
<comment type="caution">
    <text evidence="2">The sequence shown here is derived from an EMBL/GenBank/DDBJ whole genome shotgun (WGS) entry which is preliminary data.</text>
</comment>
<evidence type="ECO:0000313" key="3">
    <source>
        <dbReference type="Proteomes" id="UP000322699"/>
    </source>
</evidence>
<dbReference type="Proteomes" id="UP000322699">
    <property type="component" value="Unassembled WGS sequence"/>
</dbReference>
<evidence type="ECO:0000313" key="2">
    <source>
        <dbReference type="EMBL" id="KAA1262610.1"/>
    </source>
</evidence>